<reference evidence="1" key="1">
    <citation type="journal article" date="2015" name="Nature">
        <title>Complex archaea that bridge the gap between prokaryotes and eukaryotes.</title>
        <authorList>
            <person name="Spang A."/>
            <person name="Saw J.H."/>
            <person name="Jorgensen S.L."/>
            <person name="Zaremba-Niedzwiedzka K."/>
            <person name="Martijn J."/>
            <person name="Lind A.E."/>
            <person name="van Eijk R."/>
            <person name="Schleper C."/>
            <person name="Guy L."/>
            <person name="Ettema T.J."/>
        </authorList>
    </citation>
    <scope>NUCLEOTIDE SEQUENCE</scope>
</reference>
<accession>A0A0F9CGY5</accession>
<organism evidence="1">
    <name type="scientific">marine sediment metagenome</name>
    <dbReference type="NCBI Taxonomy" id="412755"/>
    <lineage>
        <taxon>unclassified sequences</taxon>
        <taxon>metagenomes</taxon>
        <taxon>ecological metagenomes</taxon>
    </lineage>
</organism>
<proteinExistence type="predicted"/>
<evidence type="ECO:0000313" key="1">
    <source>
        <dbReference type="EMBL" id="KKL48588.1"/>
    </source>
</evidence>
<protein>
    <submittedName>
        <fullName evidence="1">Uncharacterized protein</fullName>
    </submittedName>
</protein>
<dbReference type="EMBL" id="LAZR01033266">
    <property type="protein sequence ID" value="KKL48588.1"/>
    <property type="molecule type" value="Genomic_DNA"/>
</dbReference>
<comment type="caution">
    <text evidence="1">The sequence shown here is derived from an EMBL/GenBank/DDBJ whole genome shotgun (WGS) entry which is preliminary data.</text>
</comment>
<gene>
    <name evidence="1" type="ORF">LCGC14_2323990</name>
</gene>
<sequence length="123" mass="13964">MKIVAWTLPTEDGSPMGHEVHLVETSFKAAIEDFTFGAPDPDDFTAWEYVQAVDQRSLDAWWSGNNGSQGWWHKKTGYTIPDFCRQQGGCPEVWTRQQLEVSDQVIVAHGSPIVDYMIPYETK</sequence>
<dbReference type="AlphaFoldDB" id="A0A0F9CGY5"/>
<name>A0A0F9CGY5_9ZZZZ</name>